<accession>A0AAX2CIM3</accession>
<dbReference type="Proteomes" id="UP000242164">
    <property type="component" value="Unassembled WGS sequence"/>
</dbReference>
<feature type="chain" id="PRO_5043824893" evidence="1">
    <location>
        <begin position="27"/>
        <end position="212"/>
    </location>
</feature>
<proteinExistence type="predicted"/>
<evidence type="ECO:0000256" key="1">
    <source>
        <dbReference type="SAM" id="SignalP"/>
    </source>
</evidence>
<protein>
    <submittedName>
        <fullName evidence="2">Uncharacterized protein</fullName>
    </submittedName>
</protein>
<dbReference type="AlphaFoldDB" id="A0AAX2CIM3"/>
<sequence>MKKILKFVIPCALLSVAILCINKAYATDRPKEDPEKMALKDYQHSKNISSKDGKQLYQMSHFTSHSSVETSTFFFRVYEPKQPQDMINSASEKLSELLMPTDEKLWFILNRNNPEGLIFTNDQAPIRMGGENRSKDLYKLYQSIQSNTEQMKEIAYFEFEGQGLFLVTHEKGEEVYASEGASFILGVPSGEKLAPNEVILKMKERILALLIR</sequence>
<organism evidence="2 3">
    <name type="scientific">Bacillus cytotoxicus</name>
    <dbReference type="NCBI Taxonomy" id="580165"/>
    <lineage>
        <taxon>Bacteria</taxon>
        <taxon>Bacillati</taxon>
        <taxon>Bacillota</taxon>
        <taxon>Bacilli</taxon>
        <taxon>Bacillales</taxon>
        <taxon>Bacillaceae</taxon>
        <taxon>Bacillus</taxon>
        <taxon>Bacillus cereus group</taxon>
    </lineage>
</organism>
<dbReference type="RefSeq" id="WP_087095089.1">
    <property type="nucleotide sequence ID" value="NZ_CP024096.1"/>
</dbReference>
<feature type="signal peptide" evidence="1">
    <location>
        <begin position="1"/>
        <end position="26"/>
    </location>
</feature>
<dbReference type="EMBL" id="FMIK01000030">
    <property type="protein sequence ID" value="SCL95224.1"/>
    <property type="molecule type" value="Genomic_DNA"/>
</dbReference>
<keyword evidence="1" id="KW-0732">Signal</keyword>
<gene>
    <name evidence="2" type="ORF">BCB44BAC_02515</name>
</gene>
<evidence type="ECO:0000313" key="3">
    <source>
        <dbReference type="Proteomes" id="UP000242164"/>
    </source>
</evidence>
<evidence type="ECO:0000313" key="2">
    <source>
        <dbReference type="EMBL" id="SCL95224.1"/>
    </source>
</evidence>
<comment type="caution">
    <text evidence="2">The sequence shown here is derived from an EMBL/GenBank/DDBJ whole genome shotgun (WGS) entry which is preliminary data.</text>
</comment>
<reference evidence="2 3" key="1">
    <citation type="submission" date="2016-08" db="EMBL/GenBank/DDBJ databases">
        <authorList>
            <person name="Loux V."/>
            <person name="Rue O."/>
        </authorList>
    </citation>
    <scope>NUCLEOTIDE SEQUENCE [LARGE SCALE GENOMIC DNA]</scope>
    <source>
        <strain evidence="2 3">AFSSA_08CEB44bac</strain>
    </source>
</reference>
<name>A0AAX2CIM3_9BACI</name>